<feature type="domain" description="EGF-like" evidence="18">
    <location>
        <begin position="297"/>
        <end position="336"/>
    </location>
</feature>
<dbReference type="Pfam" id="PF08276">
    <property type="entry name" value="PAN_2"/>
    <property type="match status" value="1"/>
</dbReference>
<accession>A0AAV0LA16</accession>
<evidence type="ECO:0000259" key="17">
    <source>
        <dbReference type="PROSITE" id="PS50011"/>
    </source>
</evidence>
<evidence type="ECO:0000256" key="15">
    <source>
        <dbReference type="PROSITE-ProRule" id="PRU10141"/>
    </source>
</evidence>
<dbReference type="FunFam" id="2.90.10.10:FF:000005">
    <property type="entry name" value="G-type lectin S-receptor-like serine/threonine-protein kinase"/>
    <property type="match status" value="1"/>
</dbReference>
<keyword evidence="22" id="KW-1185">Reference proteome</keyword>
<dbReference type="EC" id="2.7.11.1" evidence="2"/>
<comment type="caution">
    <text evidence="14">Lacks conserved residue(s) required for the propagation of feature annotation.</text>
</comment>
<dbReference type="CDD" id="cd00054">
    <property type="entry name" value="EGF_CA"/>
    <property type="match status" value="1"/>
</dbReference>
<keyword evidence="11" id="KW-0325">Glycoprotein</keyword>
<keyword evidence="8" id="KW-0418">Kinase</keyword>
<dbReference type="InterPro" id="IPR001480">
    <property type="entry name" value="Bulb-type_lectin_dom"/>
</dbReference>
<dbReference type="PROSITE" id="PS00107">
    <property type="entry name" value="PROTEIN_KINASE_ATP"/>
    <property type="match status" value="1"/>
</dbReference>
<keyword evidence="3" id="KW-1003">Cell membrane</keyword>
<dbReference type="GO" id="GO:0048544">
    <property type="term" value="P:recognition of pollen"/>
    <property type="evidence" value="ECO:0007669"/>
    <property type="project" value="InterPro"/>
</dbReference>
<evidence type="ECO:0000256" key="6">
    <source>
        <dbReference type="ARBA" id="ARBA00022729"/>
    </source>
</evidence>
<feature type="domain" description="Protein kinase" evidence="17">
    <location>
        <begin position="830"/>
        <end position="1118"/>
    </location>
</feature>
<dbReference type="Proteomes" id="UP001154282">
    <property type="component" value="Unassembled WGS sequence"/>
</dbReference>
<dbReference type="PROSITE" id="PS50927">
    <property type="entry name" value="BULB_LECTIN"/>
    <property type="match status" value="1"/>
</dbReference>
<evidence type="ECO:0000256" key="4">
    <source>
        <dbReference type="ARBA" id="ARBA00022527"/>
    </source>
</evidence>
<evidence type="ECO:0000259" key="19">
    <source>
        <dbReference type="PROSITE" id="PS50927"/>
    </source>
</evidence>
<evidence type="ECO:0000256" key="11">
    <source>
        <dbReference type="ARBA" id="ARBA00023180"/>
    </source>
</evidence>
<feature type="domain" description="Apple" evidence="20">
    <location>
        <begin position="358"/>
        <end position="438"/>
    </location>
</feature>
<dbReference type="InterPro" id="IPR011009">
    <property type="entry name" value="Kinase-like_dom_sf"/>
</dbReference>
<dbReference type="AlphaFoldDB" id="A0AAV0LA16"/>
<feature type="domain" description="Protein kinase" evidence="17">
    <location>
        <begin position="533"/>
        <end position="819"/>
    </location>
</feature>
<dbReference type="PROSITE" id="PS00108">
    <property type="entry name" value="PROTEIN_KINASE_ST"/>
    <property type="match status" value="2"/>
</dbReference>
<dbReference type="CDD" id="cd14066">
    <property type="entry name" value="STKc_IRAK"/>
    <property type="match status" value="1"/>
</dbReference>
<evidence type="ECO:0000313" key="22">
    <source>
        <dbReference type="Proteomes" id="UP001154282"/>
    </source>
</evidence>
<dbReference type="Gene3D" id="2.90.10.10">
    <property type="entry name" value="Bulb-type lectin domain"/>
    <property type="match status" value="1"/>
</dbReference>
<dbReference type="PROSITE" id="PS50026">
    <property type="entry name" value="EGF_3"/>
    <property type="match status" value="1"/>
</dbReference>
<feature type="transmembrane region" description="Helical" evidence="16">
    <location>
        <begin position="12"/>
        <end position="31"/>
    </location>
</feature>
<evidence type="ECO:0000256" key="16">
    <source>
        <dbReference type="SAM" id="Phobius"/>
    </source>
</evidence>
<dbReference type="CDD" id="cd01098">
    <property type="entry name" value="PAN_AP_plant"/>
    <property type="match status" value="1"/>
</dbReference>
<evidence type="ECO:0000256" key="9">
    <source>
        <dbReference type="ARBA" id="ARBA00022840"/>
    </source>
</evidence>
<sequence>MNHIGGFSISLIIMELQTIFVLLPLIIFLPFCCSSSTDTIRFNESLADGQVLISSGKKYTLGFFSPGKSTNRYVGIWFTKLPTQEVVWVANRDDPINDTSSSLSIDPRGGGLVLNQRINGTAATLWSINVSTGENPVVARLLDEGNFVLLRQDGDRETVVLWQSFAHPTDTYLPYTPRKTGPDYAIRSWKSPDDPATGDWSYVLEPNGVPQLILYEGRTKRWRSGPWNGFAWSGVPDIARVSFFNSSVVIDKNDVTFTCGLRDPAVVARVHLHPSGTLSRDLWQDKEGRWDEVYRYPTETCDVYGKCGPNGNCDPFKVVGDFPCICLPGFEPRSSSDWFLRDALGGCVRKRATRNLGCGGGDGFVKLENAKVPDTRTATADADMNLSRCEQECLRNCSCTAYASSNLTSGIGCMRLYGDLVDTRVLIGFGQDLYVRVDAIELAEYRKQLKGQKENMKVLAIVLASVGGTGIILGASTMFYCLLKWKRKGSSGDTNHMISRIKSESQKENLYEDKDSVVPTFDVLDIFAATENFSAANKLGQGGFGSVHKGTLSNGQEIAVKRLSQTSRQGIGEFKNEVRLVSKLQHKNLARIFGCCIHGEDKMLVYEYLPNRSLDFFIFDKTKGLLLDWMRRFEIIIGIARGLLYLHQDSRLKIIHRDLKASNVMLDATMNPKISDFGMARLFGEDQIEANTERVVGTYGYMSPEYAMEGLYSTKSDIFSFGVLTLEIVSSTRSNQCYQARPSSSLIGYVWDLWSEGRSLDMVDSSTMGESFSTDQVMRCVQIGLLCVQESPIDRPIMLDVVFMLGNANTLPSPKKPAFILNKKYDDAYPAMTTATGSSGVPSINHLTGTLSSGQEIAVKRLSQTSRQGIREFKNEVRLVSKLQHKNLARIFGCCIHGEDKMLVYEYLPNRSLDFFIFDKTKGLLLGWMRRFEIIIGVARGLLYLHQDSRLKIIHRDLKASNVLLDATMNPKISDFGLAKLFGEDQIEANTDRVVGTYGYMSPEYAMEGLYSTKSDVFSFGVLTLEIVSSTRSNQCYQGSSSSSLIGHVWDLWSEGRALDMVDSSTMGESFSTEQVMRCIQIGLLCVQEFPTDRPAMSDVVFMLGNATTLPSPKKPAFVLNKKYDDADPATSSATGSSGVPSVNRVSITTLVAR</sequence>
<gene>
    <name evidence="21" type="ORF">LITE_LOCUS22951</name>
</gene>
<keyword evidence="10 14" id="KW-1015">Disulfide bond</keyword>
<dbReference type="PANTHER" id="PTHR27002">
    <property type="entry name" value="RECEPTOR-LIKE SERINE/THREONINE-PROTEIN KINASE SD1-8"/>
    <property type="match status" value="1"/>
</dbReference>
<feature type="binding site" evidence="15">
    <location>
        <position position="561"/>
    </location>
    <ligand>
        <name>ATP</name>
        <dbReference type="ChEBI" id="CHEBI:30616"/>
    </ligand>
</feature>
<dbReference type="CDD" id="cd00028">
    <property type="entry name" value="B_lectin"/>
    <property type="match status" value="1"/>
</dbReference>
<dbReference type="InterPro" id="IPR000742">
    <property type="entry name" value="EGF"/>
</dbReference>
<keyword evidence="5" id="KW-0808">Transferase</keyword>
<dbReference type="SUPFAM" id="SSF51110">
    <property type="entry name" value="alpha-D-mannose-specific plant lectins"/>
    <property type="match status" value="1"/>
</dbReference>
<evidence type="ECO:0000256" key="2">
    <source>
        <dbReference type="ARBA" id="ARBA00012513"/>
    </source>
</evidence>
<dbReference type="GO" id="GO:0005524">
    <property type="term" value="F:ATP binding"/>
    <property type="evidence" value="ECO:0007669"/>
    <property type="project" value="UniProtKB-UniRule"/>
</dbReference>
<dbReference type="SUPFAM" id="SSF56112">
    <property type="entry name" value="Protein kinase-like (PK-like)"/>
    <property type="match status" value="2"/>
</dbReference>
<dbReference type="InterPro" id="IPR008271">
    <property type="entry name" value="Ser/Thr_kinase_AS"/>
</dbReference>
<dbReference type="Pfam" id="PF00954">
    <property type="entry name" value="S_locus_glycop"/>
    <property type="match status" value="1"/>
</dbReference>
<dbReference type="FunFam" id="3.30.200.20:FF:000924">
    <property type="entry name" value="Uncharacterized protein"/>
    <property type="match status" value="1"/>
</dbReference>
<evidence type="ECO:0000256" key="7">
    <source>
        <dbReference type="ARBA" id="ARBA00022741"/>
    </source>
</evidence>
<dbReference type="SMART" id="SM00108">
    <property type="entry name" value="B_lectin"/>
    <property type="match status" value="1"/>
</dbReference>
<dbReference type="InterPro" id="IPR003609">
    <property type="entry name" value="Pan_app"/>
</dbReference>
<comment type="catalytic activity">
    <reaction evidence="13">
        <text>L-seryl-[protein] + ATP = O-phospho-L-seryl-[protein] + ADP + H(+)</text>
        <dbReference type="Rhea" id="RHEA:17989"/>
        <dbReference type="Rhea" id="RHEA-COMP:9863"/>
        <dbReference type="Rhea" id="RHEA-COMP:11604"/>
        <dbReference type="ChEBI" id="CHEBI:15378"/>
        <dbReference type="ChEBI" id="CHEBI:29999"/>
        <dbReference type="ChEBI" id="CHEBI:30616"/>
        <dbReference type="ChEBI" id="CHEBI:83421"/>
        <dbReference type="ChEBI" id="CHEBI:456216"/>
        <dbReference type="EC" id="2.7.11.1"/>
    </reaction>
</comment>
<feature type="domain" description="Bulb-type lectin" evidence="19">
    <location>
        <begin position="37"/>
        <end position="162"/>
    </location>
</feature>
<keyword evidence="16" id="KW-1133">Transmembrane helix</keyword>
<evidence type="ECO:0000259" key="20">
    <source>
        <dbReference type="PROSITE" id="PS50948"/>
    </source>
</evidence>
<dbReference type="FunFam" id="1.10.510.10:FF:000060">
    <property type="entry name" value="G-type lectin S-receptor-like serine/threonine-protein kinase"/>
    <property type="match status" value="2"/>
</dbReference>
<keyword evidence="14" id="KW-0245">EGF-like domain</keyword>
<evidence type="ECO:0000256" key="13">
    <source>
        <dbReference type="ARBA" id="ARBA00048679"/>
    </source>
</evidence>
<keyword evidence="4" id="KW-0723">Serine/threonine-protein kinase</keyword>
<evidence type="ECO:0000259" key="18">
    <source>
        <dbReference type="PROSITE" id="PS50026"/>
    </source>
</evidence>
<dbReference type="FunFam" id="3.30.200.20:FF:000195">
    <property type="entry name" value="G-type lectin S-receptor-like serine/threonine-protein kinase"/>
    <property type="match status" value="1"/>
</dbReference>
<dbReference type="Gene3D" id="3.30.200.20">
    <property type="entry name" value="Phosphorylase Kinase, domain 1"/>
    <property type="match status" value="2"/>
</dbReference>
<dbReference type="SMART" id="SM00220">
    <property type="entry name" value="S_TKc"/>
    <property type="match status" value="2"/>
</dbReference>
<evidence type="ECO:0000256" key="8">
    <source>
        <dbReference type="ARBA" id="ARBA00022777"/>
    </source>
</evidence>
<keyword evidence="9 15" id="KW-0067">ATP-binding</keyword>
<dbReference type="GO" id="GO:0004674">
    <property type="term" value="F:protein serine/threonine kinase activity"/>
    <property type="evidence" value="ECO:0007669"/>
    <property type="project" value="UniProtKB-KW"/>
</dbReference>
<comment type="caution">
    <text evidence="21">The sequence shown here is derived from an EMBL/GenBank/DDBJ whole genome shotgun (WGS) entry which is preliminary data.</text>
</comment>
<dbReference type="InterPro" id="IPR000858">
    <property type="entry name" value="S_locus_glycoprot_dom"/>
</dbReference>
<keyword evidence="16" id="KW-0472">Membrane</keyword>
<comment type="catalytic activity">
    <reaction evidence="12">
        <text>L-threonyl-[protein] + ATP = O-phospho-L-threonyl-[protein] + ADP + H(+)</text>
        <dbReference type="Rhea" id="RHEA:46608"/>
        <dbReference type="Rhea" id="RHEA-COMP:11060"/>
        <dbReference type="Rhea" id="RHEA-COMP:11605"/>
        <dbReference type="ChEBI" id="CHEBI:15378"/>
        <dbReference type="ChEBI" id="CHEBI:30013"/>
        <dbReference type="ChEBI" id="CHEBI:30616"/>
        <dbReference type="ChEBI" id="CHEBI:61977"/>
        <dbReference type="ChEBI" id="CHEBI:456216"/>
        <dbReference type="EC" id="2.7.11.1"/>
    </reaction>
</comment>
<evidence type="ECO:0000256" key="14">
    <source>
        <dbReference type="PROSITE-ProRule" id="PRU00076"/>
    </source>
</evidence>
<evidence type="ECO:0000256" key="12">
    <source>
        <dbReference type="ARBA" id="ARBA00047899"/>
    </source>
</evidence>
<dbReference type="PROSITE" id="PS50011">
    <property type="entry name" value="PROTEIN_KINASE_DOM"/>
    <property type="match status" value="2"/>
</dbReference>
<comment type="subcellular location">
    <subcellularLocation>
        <location evidence="1">Cell membrane</location>
        <topology evidence="1">Single-pass type I membrane protein</topology>
    </subcellularLocation>
</comment>
<dbReference type="InterPro" id="IPR000719">
    <property type="entry name" value="Prot_kinase_dom"/>
</dbReference>
<evidence type="ECO:0000256" key="1">
    <source>
        <dbReference type="ARBA" id="ARBA00004251"/>
    </source>
</evidence>
<feature type="transmembrane region" description="Helical" evidence="16">
    <location>
        <begin position="458"/>
        <end position="483"/>
    </location>
</feature>
<keyword evidence="7 15" id="KW-0547">Nucleotide-binding</keyword>
<protein>
    <recommendedName>
        <fullName evidence="2">non-specific serine/threonine protein kinase</fullName>
        <ecNumber evidence="2">2.7.11.1</ecNumber>
    </recommendedName>
</protein>
<dbReference type="Pfam" id="PF01453">
    <property type="entry name" value="B_lectin"/>
    <property type="match status" value="1"/>
</dbReference>
<evidence type="ECO:0000256" key="10">
    <source>
        <dbReference type="ARBA" id="ARBA00023157"/>
    </source>
</evidence>
<organism evidence="21 22">
    <name type="scientific">Linum tenue</name>
    <dbReference type="NCBI Taxonomy" id="586396"/>
    <lineage>
        <taxon>Eukaryota</taxon>
        <taxon>Viridiplantae</taxon>
        <taxon>Streptophyta</taxon>
        <taxon>Embryophyta</taxon>
        <taxon>Tracheophyta</taxon>
        <taxon>Spermatophyta</taxon>
        <taxon>Magnoliopsida</taxon>
        <taxon>eudicotyledons</taxon>
        <taxon>Gunneridae</taxon>
        <taxon>Pentapetalae</taxon>
        <taxon>rosids</taxon>
        <taxon>fabids</taxon>
        <taxon>Malpighiales</taxon>
        <taxon>Linaceae</taxon>
        <taxon>Linum</taxon>
    </lineage>
</organism>
<proteinExistence type="predicted"/>
<keyword evidence="16" id="KW-0812">Transmembrane</keyword>
<keyword evidence="6" id="KW-0732">Signal</keyword>
<dbReference type="SMART" id="SM00473">
    <property type="entry name" value="PAN_AP"/>
    <property type="match status" value="1"/>
</dbReference>
<reference evidence="21" key="1">
    <citation type="submission" date="2022-08" db="EMBL/GenBank/DDBJ databases">
        <authorList>
            <person name="Gutierrez-Valencia J."/>
        </authorList>
    </citation>
    <scope>NUCLEOTIDE SEQUENCE</scope>
</reference>
<evidence type="ECO:0000256" key="5">
    <source>
        <dbReference type="ARBA" id="ARBA00022679"/>
    </source>
</evidence>
<dbReference type="InterPro" id="IPR017441">
    <property type="entry name" value="Protein_kinase_ATP_BS"/>
</dbReference>
<dbReference type="PROSITE" id="PS50948">
    <property type="entry name" value="PAN"/>
    <property type="match status" value="1"/>
</dbReference>
<dbReference type="PANTHER" id="PTHR27002:SF981">
    <property type="entry name" value="NON-SPECIFIC SERINE_THREONINE PROTEIN KINASE"/>
    <property type="match status" value="1"/>
</dbReference>
<dbReference type="EMBL" id="CAMGYJ010000006">
    <property type="protein sequence ID" value="CAI0431243.1"/>
    <property type="molecule type" value="Genomic_DNA"/>
</dbReference>
<evidence type="ECO:0000313" key="21">
    <source>
        <dbReference type="EMBL" id="CAI0431243.1"/>
    </source>
</evidence>
<dbReference type="InterPro" id="IPR001245">
    <property type="entry name" value="Ser-Thr/Tyr_kinase_cat_dom"/>
</dbReference>
<evidence type="ECO:0000256" key="3">
    <source>
        <dbReference type="ARBA" id="ARBA00022475"/>
    </source>
</evidence>
<dbReference type="InterPro" id="IPR036426">
    <property type="entry name" value="Bulb-type_lectin_dom_sf"/>
</dbReference>
<dbReference type="GO" id="GO:0005886">
    <property type="term" value="C:plasma membrane"/>
    <property type="evidence" value="ECO:0007669"/>
    <property type="project" value="UniProtKB-SubCell"/>
</dbReference>
<dbReference type="Gene3D" id="1.10.510.10">
    <property type="entry name" value="Transferase(Phosphotransferase) domain 1"/>
    <property type="match status" value="2"/>
</dbReference>
<dbReference type="Pfam" id="PF07714">
    <property type="entry name" value="PK_Tyr_Ser-Thr"/>
    <property type="match status" value="2"/>
</dbReference>
<name>A0AAV0LA16_9ROSI</name>
<feature type="disulfide bond" evidence="14">
    <location>
        <begin position="307"/>
        <end position="324"/>
    </location>
</feature>